<reference evidence="13" key="1">
    <citation type="submission" date="2018-05" db="EMBL/GenBank/DDBJ databases">
        <title>Pedobacter paludis sp. nov., isolated from wetland soil.</title>
        <authorList>
            <person name="Zhang Y."/>
        </authorList>
    </citation>
    <scope>NUCLEOTIDE SEQUENCE [LARGE SCALE GENOMIC DNA]</scope>
    <source>
        <strain evidence="13">R-8</strain>
    </source>
</reference>
<keyword evidence="7" id="KW-1133">Transmembrane helix</keyword>
<evidence type="ECO:0000256" key="10">
    <source>
        <dbReference type="PROSITE-ProRule" id="PRU00169"/>
    </source>
</evidence>
<sequence>MISENEKLKDDAQNNSIDILLVEDNAINQKLFSYYFKEYEVSYDVVNDGFEAIEILREKKYKLILLDIELPKKDGYNTAQEIREILNIDTPIVAITSHNIDDVKEQCFETGMNACFAKPISKTELVGVLSQFLPQEIFCQSIKNEQKVKGEKEYQTIDFDYLKQISMGDKIFEKKLTEQFCEKISENLNMLDECLVKEDVAELKFVAHQMHSTIFIMGLRSKLESHLDAIERNTLNYEQLKARIGIISLVCKKARAEAREFLATAG</sequence>
<dbReference type="SMART" id="SM00448">
    <property type="entry name" value="REC"/>
    <property type="match status" value="1"/>
</dbReference>
<evidence type="ECO:0000256" key="4">
    <source>
        <dbReference type="ARBA" id="ARBA00022692"/>
    </source>
</evidence>
<keyword evidence="6" id="KW-0067">ATP-binding</keyword>
<evidence type="ECO:0000259" key="11">
    <source>
        <dbReference type="PROSITE" id="PS50110"/>
    </source>
</evidence>
<keyword evidence="3 10" id="KW-0597">Phosphoprotein</keyword>
<comment type="caution">
    <text evidence="12">The sequence shown here is derived from an EMBL/GenBank/DDBJ whole genome shotgun (WGS) entry which is preliminary data.</text>
</comment>
<organism evidence="12 13">
    <name type="scientific">Pedobacter paludis</name>
    <dbReference type="NCBI Taxonomy" id="2203212"/>
    <lineage>
        <taxon>Bacteria</taxon>
        <taxon>Pseudomonadati</taxon>
        <taxon>Bacteroidota</taxon>
        <taxon>Sphingobacteriia</taxon>
        <taxon>Sphingobacteriales</taxon>
        <taxon>Sphingobacteriaceae</taxon>
        <taxon>Pedobacter</taxon>
    </lineage>
</organism>
<dbReference type="PROSITE" id="PS50110">
    <property type="entry name" value="RESPONSE_REGULATORY"/>
    <property type="match status" value="1"/>
</dbReference>
<dbReference type="AlphaFoldDB" id="A0A317F1U8"/>
<feature type="domain" description="Response regulatory" evidence="11">
    <location>
        <begin position="18"/>
        <end position="133"/>
    </location>
</feature>
<dbReference type="InterPro" id="IPR011006">
    <property type="entry name" value="CheY-like_superfamily"/>
</dbReference>
<evidence type="ECO:0000313" key="12">
    <source>
        <dbReference type="EMBL" id="PWS31428.1"/>
    </source>
</evidence>
<dbReference type="PANTHER" id="PTHR45339:SF1">
    <property type="entry name" value="HYBRID SIGNAL TRANSDUCTION HISTIDINE KINASE J"/>
    <property type="match status" value="1"/>
</dbReference>
<dbReference type="PANTHER" id="PTHR45339">
    <property type="entry name" value="HYBRID SIGNAL TRANSDUCTION HISTIDINE KINASE J"/>
    <property type="match status" value="1"/>
</dbReference>
<dbReference type="Gene3D" id="3.40.50.2300">
    <property type="match status" value="1"/>
</dbReference>
<gene>
    <name evidence="12" type="ORF">DF947_12570</name>
</gene>
<evidence type="ECO:0000256" key="5">
    <source>
        <dbReference type="ARBA" id="ARBA00022741"/>
    </source>
</evidence>
<keyword evidence="9" id="KW-0472">Membrane</keyword>
<keyword evidence="5" id="KW-0547">Nucleotide-binding</keyword>
<dbReference type="GO" id="GO:0005886">
    <property type="term" value="C:plasma membrane"/>
    <property type="evidence" value="ECO:0007669"/>
    <property type="project" value="UniProtKB-SubCell"/>
</dbReference>
<dbReference type="OrthoDB" id="750055at2"/>
<keyword evidence="8" id="KW-0902">Two-component regulatory system</keyword>
<feature type="modified residue" description="4-aspartylphosphate" evidence="10">
    <location>
        <position position="67"/>
    </location>
</feature>
<evidence type="ECO:0000256" key="6">
    <source>
        <dbReference type="ARBA" id="ARBA00022840"/>
    </source>
</evidence>
<proteinExistence type="predicted"/>
<dbReference type="EMBL" id="QGNY01000004">
    <property type="protein sequence ID" value="PWS31428.1"/>
    <property type="molecule type" value="Genomic_DNA"/>
</dbReference>
<evidence type="ECO:0000313" key="13">
    <source>
        <dbReference type="Proteomes" id="UP000245391"/>
    </source>
</evidence>
<name>A0A317F1U8_9SPHI</name>
<dbReference type="RefSeq" id="WP_109930291.1">
    <property type="nucleotide sequence ID" value="NZ_QGNY01000004.1"/>
</dbReference>
<dbReference type="CDD" id="cd17546">
    <property type="entry name" value="REC_hyHK_CKI1_RcsC-like"/>
    <property type="match status" value="1"/>
</dbReference>
<keyword evidence="4" id="KW-0812">Transmembrane</keyword>
<dbReference type="Pfam" id="PF00072">
    <property type="entry name" value="Response_reg"/>
    <property type="match status" value="1"/>
</dbReference>
<dbReference type="InterPro" id="IPR036641">
    <property type="entry name" value="HPT_dom_sf"/>
</dbReference>
<dbReference type="Proteomes" id="UP000245391">
    <property type="component" value="Unassembled WGS sequence"/>
</dbReference>
<evidence type="ECO:0000256" key="2">
    <source>
        <dbReference type="ARBA" id="ARBA00022475"/>
    </source>
</evidence>
<protein>
    <recommendedName>
        <fullName evidence="11">Response regulatory domain-containing protein</fullName>
    </recommendedName>
</protein>
<dbReference type="Gene3D" id="1.20.120.160">
    <property type="entry name" value="HPT domain"/>
    <property type="match status" value="1"/>
</dbReference>
<evidence type="ECO:0000256" key="9">
    <source>
        <dbReference type="ARBA" id="ARBA00023136"/>
    </source>
</evidence>
<evidence type="ECO:0000256" key="3">
    <source>
        <dbReference type="ARBA" id="ARBA00022553"/>
    </source>
</evidence>
<dbReference type="SUPFAM" id="SSF47226">
    <property type="entry name" value="Histidine-containing phosphotransfer domain, HPT domain"/>
    <property type="match status" value="1"/>
</dbReference>
<keyword evidence="2" id="KW-1003">Cell membrane</keyword>
<dbReference type="GO" id="GO:0005524">
    <property type="term" value="F:ATP binding"/>
    <property type="evidence" value="ECO:0007669"/>
    <property type="project" value="UniProtKB-KW"/>
</dbReference>
<dbReference type="GO" id="GO:0000160">
    <property type="term" value="P:phosphorelay signal transduction system"/>
    <property type="evidence" value="ECO:0007669"/>
    <property type="project" value="UniProtKB-KW"/>
</dbReference>
<keyword evidence="13" id="KW-1185">Reference proteome</keyword>
<evidence type="ECO:0000256" key="8">
    <source>
        <dbReference type="ARBA" id="ARBA00023012"/>
    </source>
</evidence>
<dbReference type="InterPro" id="IPR001789">
    <property type="entry name" value="Sig_transdc_resp-reg_receiver"/>
</dbReference>
<evidence type="ECO:0000256" key="1">
    <source>
        <dbReference type="ARBA" id="ARBA00004651"/>
    </source>
</evidence>
<evidence type="ECO:0000256" key="7">
    <source>
        <dbReference type="ARBA" id="ARBA00022989"/>
    </source>
</evidence>
<dbReference type="SUPFAM" id="SSF52172">
    <property type="entry name" value="CheY-like"/>
    <property type="match status" value="1"/>
</dbReference>
<accession>A0A317F1U8</accession>
<comment type="subcellular location">
    <subcellularLocation>
        <location evidence="1">Cell membrane</location>
        <topology evidence="1">Multi-pass membrane protein</topology>
    </subcellularLocation>
</comment>